<dbReference type="GO" id="GO:0005975">
    <property type="term" value="P:carbohydrate metabolic process"/>
    <property type="evidence" value="ECO:0007669"/>
    <property type="project" value="InterPro"/>
</dbReference>
<reference evidence="4 5" key="1">
    <citation type="submission" date="2012-01" db="EMBL/GenBank/DDBJ databases">
        <title>Complete sequence of chromosome of Clostridium pasteurianum BC1.</title>
        <authorList>
            <consortium name="US DOE Joint Genome Institute"/>
            <person name="Lucas S."/>
            <person name="Han J."/>
            <person name="Lapidus A."/>
            <person name="Cheng J.-F."/>
            <person name="Goodwin L."/>
            <person name="Pitluck S."/>
            <person name="Peters L."/>
            <person name="Mikhailova N."/>
            <person name="Teshima H."/>
            <person name="Detter J.C."/>
            <person name="Han C."/>
            <person name="Tapia R."/>
            <person name="Land M."/>
            <person name="Hauser L."/>
            <person name="Kyrpides N."/>
            <person name="Ivanova N."/>
            <person name="Pagani I."/>
            <person name="Dunn J."/>
            <person name="Taghavi S."/>
            <person name="Francis A."/>
            <person name="van der Lelie D."/>
            <person name="Woyke T."/>
        </authorList>
    </citation>
    <scope>NUCLEOTIDE SEQUENCE [LARGE SCALE GENOMIC DNA]</scope>
    <source>
        <strain evidence="4 5">BC1</strain>
    </source>
</reference>
<dbReference type="PANTHER" id="PTHR10357:SF210">
    <property type="entry name" value="MALTODEXTRIN GLUCOSIDASE"/>
    <property type="match status" value="1"/>
</dbReference>
<dbReference type="PANTHER" id="PTHR10357">
    <property type="entry name" value="ALPHA-AMYLASE FAMILY MEMBER"/>
    <property type="match status" value="1"/>
</dbReference>
<evidence type="ECO:0000259" key="3">
    <source>
        <dbReference type="SMART" id="SM00642"/>
    </source>
</evidence>
<dbReference type="InterPro" id="IPR006047">
    <property type="entry name" value="GH13_cat_dom"/>
</dbReference>
<dbReference type="EMBL" id="CP003261">
    <property type="protein sequence ID" value="AGK97468.1"/>
    <property type="molecule type" value="Genomic_DNA"/>
</dbReference>
<dbReference type="KEGG" id="cpas:Clopa_2610"/>
<keyword evidence="1" id="KW-0378">Hydrolase</keyword>
<dbReference type="Gene3D" id="3.20.20.80">
    <property type="entry name" value="Glycosidases"/>
    <property type="match status" value="1"/>
</dbReference>
<dbReference type="GO" id="GO:0016798">
    <property type="term" value="F:hydrolase activity, acting on glycosyl bonds"/>
    <property type="evidence" value="ECO:0007669"/>
    <property type="project" value="UniProtKB-KW"/>
</dbReference>
<dbReference type="Gene3D" id="3.90.400.10">
    <property type="entry name" value="Oligo-1,6-glucosidase, Domain 2"/>
    <property type="match status" value="1"/>
</dbReference>
<dbReference type="HOGENOM" id="CLU_006462_6_5_9"/>
<name>R4K4E8_CLOPA</name>
<organism evidence="4 5">
    <name type="scientific">Clostridium pasteurianum BC1</name>
    <dbReference type="NCBI Taxonomy" id="86416"/>
    <lineage>
        <taxon>Bacteria</taxon>
        <taxon>Bacillati</taxon>
        <taxon>Bacillota</taxon>
        <taxon>Clostridia</taxon>
        <taxon>Eubacteriales</taxon>
        <taxon>Clostridiaceae</taxon>
        <taxon>Clostridium</taxon>
    </lineage>
</organism>
<dbReference type="STRING" id="86416.Clopa_2610"/>
<proteinExistence type="predicted"/>
<evidence type="ECO:0000313" key="4">
    <source>
        <dbReference type="EMBL" id="AGK97468.1"/>
    </source>
</evidence>
<dbReference type="AlphaFoldDB" id="R4K4E8"/>
<feature type="domain" description="Glycosyl hydrolase family 13 catalytic" evidence="3">
    <location>
        <begin position="12"/>
        <end position="363"/>
    </location>
</feature>
<dbReference type="SUPFAM" id="SSF51011">
    <property type="entry name" value="Glycosyl hydrolase domain"/>
    <property type="match status" value="1"/>
</dbReference>
<dbReference type="Gene3D" id="2.60.40.1180">
    <property type="entry name" value="Golgi alpha-mannosidase II"/>
    <property type="match status" value="1"/>
</dbReference>
<sequence>MNPWYNEAVFYHIYPLGFCGAPKSNDFKAEPVERLEKIYDWIDHIKYLGVNSIYFGPIFESTSHGYDTTDYNVVDRRLGNKDTFIKLVNTLHKNNIRVVIDGVFNHVGRDFFAFKDILLKGQKSKYCNWFHNLNFNQKSPLNDPFSYDTWNGYYNLVKLNLSNQEVKEYLFEAIKMWVKELDIDGLRLDCADCLDFNFITELSSLCKKTKSDFWLMGEIIHGDYNRWANTTMLDSVTNYECYKGLYSSHNDKNYFEIAYSFNRQFGDNFGIYRNIYLYNFLDNHDVNRIASTLKCSDYIYPLHVLLFTMPGIPSIYYGSEWGIKGTKNISDDDLRPELDLTSISSSNSNKKLIELIHELAKIRKNSKALKHGKYFQIRVLNEQFAYARILEEDCIIIIVNLSEKASSLEIDIPVKGVKVLDILNNKETFKIENNKCLIPDLLPCWGRILKVE</sequence>
<dbReference type="PATRIC" id="fig|86416.3.peg.2598"/>
<evidence type="ECO:0000256" key="1">
    <source>
        <dbReference type="ARBA" id="ARBA00022801"/>
    </source>
</evidence>
<evidence type="ECO:0000313" key="5">
    <source>
        <dbReference type="Proteomes" id="UP000013523"/>
    </source>
</evidence>
<dbReference type="OrthoDB" id="9805159at2"/>
<dbReference type="CDD" id="cd11353">
    <property type="entry name" value="AmyAc_euk_bac_CMD_like"/>
    <property type="match status" value="1"/>
</dbReference>
<dbReference type="eggNOG" id="COG0366">
    <property type="taxonomic scope" value="Bacteria"/>
</dbReference>
<accession>R4K4E8</accession>
<dbReference type="SMART" id="SM00642">
    <property type="entry name" value="Aamy"/>
    <property type="match status" value="1"/>
</dbReference>
<keyword evidence="2 4" id="KW-0326">Glycosidase</keyword>
<dbReference type="InterPro" id="IPR045857">
    <property type="entry name" value="O16G_dom_2"/>
</dbReference>
<evidence type="ECO:0000256" key="2">
    <source>
        <dbReference type="ARBA" id="ARBA00023295"/>
    </source>
</evidence>
<dbReference type="SUPFAM" id="SSF51445">
    <property type="entry name" value="(Trans)glycosidases"/>
    <property type="match status" value="1"/>
</dbReference>
<dbReference type="InterPro" id="IPR017853">
    <property type="entry name" value="GH"/>
</dbReference>
<gene>
    <name evidence="4" type="ORF">Clopa_2610</name>
</gene>
<protein>
    <submittedName>
        <fullName evidence="4">Glycosidase</fullName>
    </submittedName>
</protein>
<dbReference type="RefSeq" id="WP_015615767.1">
    <property type="nucleotide sequence ID" value="NC_021182.1"/>
</dbReference>
<dbReference type="Proteomes" id="UP000013523">
    <property type="component" value="Chromosome"/>
</dbReference>
<dbReference type="InterPro" id="IPR013780">
    <property type="entry name" value="Glyco_hydro_b"/>
</dbReference>
<dbReference type="Pfam" id="PF00128">
    <property type="entry name" value="Alpha-amylase"/>
    <property type="match status" value="1"/>
</dbReference>
<keyword evidence="5" id="KW-1185">Reference proteome</keyword>